<protein>
    <submittedName>
        <fullName evidence="1">Uncharacterized protein</fullName>
    </submittedName>
</protein>
<gene>
    <name evidence="1" type="ORF">HMPREF0083_04737</name>
</gene>
<dbReference type="EMBL" id="AWSJ01000292">
    <property type="protein sequence ID" value="ERI07164.1"/>
    <property type="molecule type" value="Genomic_DNA"/>
</dbReference>
<sequence length="58" mass="6724">MEQVEQELKNLLFIREVRLVLYNSCNPDTESVVFLPSTYGHSFARCWHIKPTVGSLLN</sequence>
<dbReference type="HOGENOM" id="CLU_2969249_0_0_9"/>
<accession>U1WF27</accession>
<keyword evidence="2" id="KW-1185">Reference proteome</keyword>
<evidence type="ECO:0000313" key="1">
    <source>
        <dbReference type="EMBL" id="ERI07164.1"/>
    </source>
</evidence>
<organism evidence="1 2">
    <name type="scientific">Aneurinibacillus aneurinilyticus ATCC 12856</name>
    <dbReference type="NCBI Taxonomy" id="649747"/>
    <lineage>
        <taxon>Bacteria</taxon>
        <taxon>Bacillati</taxon>
        <taxon>Bacillota</taxon>
        <taxon>Bacilli</taxon>
        <taxon>Bacillales</taxon>
        <taxon>Paenibacillaceae</taxon>
        <taxon>Aneurinibacillus group</taxon>
        <taxon>Aneurinibacillus</taxon>
    </lineage>
</organism>
<proteinExistence type="predicted"/>
<dbReference type="STRING" id="649747.HMPREF0083_04737"/>
<dbReference type="Proteomes" id="UP000016511">
    <property type="component" value="Unassembled WGS sequence"/>
</dbReference>
<name>U1WF27_ANEAE</name>
<comment type="caution">
    <text evidence="1">The sequence shown here is derived from an EMBL/GenBank/DDBJ whole genome shotgun (WGS) entry which is preliminary data.</text>
</comment>
<dbReference type="AlphaFoldDB" id="U1WF27"/>
<reference evidence="1 2" key="1">
    <citation type="submission" date="2013-08" db="EMBL/GenBank/DDBJ databases">
        <authorList>
            <person name="Weinstock G."/>
            <person name="Sodergren E."/>
            <person name="Wylie T."/>
            <person name="Fulton L."/>
            <person name="Fulton R."/>
            <person name="Fronick C."/>
            <person name="O'Laughlin M."/>
            <person name="Godfrey J."/>
            <person name="Miner T."/>
            <person name="Herter B."/>
            <person name="Appelbaum E."/>
            <person name="Cordes M."/>
            <person name="Lek S."/>
            <person name="Wollam A."/>
            <person name="Pepin K.H."/>
            <person name="Palsikar V.B."/>
            <person name="Mitreva M."/>
            <person name="Wilson R.K."/>
        </authorList>
    </citation>
    <scope>NUCLEOTIDE SEQUENCE [LARGE SCALE GENOMIC DNA]</scope>
    <source>
        <strain evidence="1 2">ATCC 12856</strain>
    </source>
</reference>
<evidence type="ECO:0000313" key="2">
    <source>
        <dbReference type="Proteomes" id="UP000016511"/>
    </source>
</evidence>